<dbReference type="Gene3D" id="1.20.1530.20">
    <property type="match status" value="1"/>
</dbReference>
<evidence type="ECO:0000256" key="10">
    <source>
        <dbReference type="ARBA" id="ARBA00023201"/>
    </source>
</evidence>
<feature type="transmembrane region" description="Helical" evidence="11">
    <location>
        <begin position="224"/>
        <end position="244"/>
    </location>
</feature>
<feature type="transmembrane region" description="Helical" evidence="11">
    <location>
        <begin position="157"/>
        <end position="177"/>
    </location>
</feature>
<feature type="transmembrane region" description="Helical" evidence="11">
    <location>
        <begin position="32"/>
        <end position="50"/>
    </location>
</feature>
<sequence length="400" mass="43208">MLSVHFLLDLAIILLSTKLLGLFTRKIQMPQVVGALLAGIILGPSVFGIVYETDFISKMSELGVIILMFQAGLETDFNELKKCGKASFVIAIIGVIIPLIGGFIIASFFNNDGGIFNLTNKKMLENIFIGVVLTATSVSITVETLQELGKLKTNSGTAIMGAAIIDDILGIIILTIVTSSTDSSIHLGIVLFKIVAFFLVALVIGVVFRKFFSAISQYHGPKRRIALFAFSFCLIMAFISEHFFGVADITGAYIAGVVISNTICCDYVKKKIENTSFLLLSPIFFASIGIDMVINVNNSHMLLFIFILTIIAILTKVLGCGLGAKLCRYNNAESLQIGIGMISRGEVALIIANKGAALGLLDKQFFAPIIVVVIVTTLITPILLKLVYSEKHVHIPHLTA</sequence>
<accession>A0ABT4CSP7</accession>
<dbReference type="EMBL" id="JAPQES010000006">
    <property type="protein sequence ID" value="MCY6372100.1"/>
    <property type="molecule type" value="Genomic_DNA"/>
</dbReference>
<name>A0ABT4CSP7_9CLOT</name>
<gene>
    <name evidence="13" type="ORF">OXH55_15805</name>
</gene>
<evidence type="ECO:0000259" key="12">
    <source>
        <dbReference type="Pfam" id="PF00999"/>
    </source>
</evidence>
<keyword evidence="6 11" id="KW-1133">Transmembrane helix</keyword>
<dbReference type="InterPro" id="IPR038770">
    <property type="entry name" value="Na+/solute_symporter_sf"/>
</dbReference>
<protein>
    <submittedName>
        <fullName evidence="13">Cation:proton antiporter</fullName>
    </submittedName>
</protein>
<proteinExistence type="inferred from homology"/>
<reference evidence="13" key="1">
    <citation type="submission" date="2022-12" db="EMBL/GenBank/DDBJ databases">
        <authorList>
            <person name="Wang J."/>
        </authorList>
    </citation>
    <scope>NUCLEOTIDE SEQUENCE</scope>
    <source>
        <strain evidence="13">HY-42-06</strain>
    </source>
</reference>
<keyword evidence="8" id="KW-0406">Ion transport</keyword>
<organism evidence="13 14">
    <name type="scientific">Clostridium ganghwense</name>
    <dbReference type="NCBI Taxonomy" id="312089"/>
    <lineage>
        <taxon>Bacteria</taxon>
        <taxon>Bacillati</taxon>
        <taxon>Bacillota</taxon>
        <taxon>Clostridia</taxon>
        <taxon>Eubacteriales</taxon>
        <taxon>Clostridiaceae</taxon>
        <taxon>Clostridium</taxon>
    </lineage>
</organism>
<evidence type="ECO:0000256" key="11">
    <source>
        <dbReference type="SAM" id="Phobius"/>
    </source>
</evidence>
<evidence type="ECO:0000313" key="14">
    <source>
        <dbReference type="Proteomes" id="UP001079657"/>
    </source>
</evidence>
<dbReference type="PANTHER" id="PTHR43562:SF3">
    <property type="entry name" value="SODIUM ION_PROTON EXCHANGER (EUROFUNG)"/>
    <property type="match status" value="1"/>
</dbReference>
<feature type="transmembrane region" description="Helical" evidence="11">
    <location>
        <begin position="300"/>
        <end position="322"/>
    </location>
</feature>
<feature type="transmembrane region" description="Helical" evidence="11">
    <location>
        <begin position="365"/>
        <end position="388"/>
    </location>
</feature>
<evidence type="ECO:0000256" key="8">
    <source>
        <dbReference type="ARBA" id="ARBA00023065"/>
    </source>
</evidence>
<evidence type="ECO:0000256" key="4">
    <source>
        <dbReference type="ARBA" id="ARBA00022449"/>
    </source>
</evidence>
<dbReference type="Proteomes" id="UP001079657">
    <property type="component" value="Unassembled WGS sequence"/>
</dbReference>
<evidence type="ECO:0000256" key="9">
    <source>
        <dbReference type="ARBA" id="ARBA00023136"/>
    </source>
</evidence>
<keyword evidence="14" id="KW-1185">Reference proteome</keyword>
<keyword evidence="7" id="KW-0915">Sodium</keyword>
<evidence type="ECO:0000256" key="7">
    <source>
        <dbReference type="ARBA" id="ARBA00023053"/>
    </source>
</evidence>
<dbReference type="Pfam" id="PF00999">
    <property type="entry name" value="Na_H_Exchanger"/>
    <property type="match status" value="1"/>
</dbReference>
<feature type="transmembrane region" description="Helical" evidence="11">
    <location>
        <begin position="275"/>
        <end position="294"/>
    </location>
</feature>
<evidence type="ECO:0000256" key="3">
    <source>
        <dbReference type="ARBA" id="ARBA00022448"/>
    </source>
</evidence>
<feature type="transmembrane region" description="Helical" evidence="11">
    <location>
        <begin position="86"/>
        <end position="107"/>
    </location>
</feature>
<feature type="transmembrane region" description="Helical" evidence="11">
    <location>
        <begin position="127"/>
        <end position="145"/>
    </location>
</feature>
<keyword evidence="10" id="KW-0739">Sodium transport</keyword>
<feature type="transmembrane region" description="Helical" evidence="11">
    <location>
        <begin position="189"/>
        <end position="212"/>
    </location>
</feature>
<dbReference type="RefSeq" id="WP_268051025.1">
    <property type="nucleotide sequence ID" value="NZ_JAPQES010000006.1"/>
</dbReference>
<keyword evidence="4" id="KW-0050">Antiport</keyword>
<dbReference type="PANTHER" id="PTHR43562">
    <property type="entry name" value="NAPA-TYPE SODIUM/HYDROGEN ANTIPORTER"/>
    <property type="match status" value="1"/>
</dbReference>
<keyword evidence="5 11" id="KW-0812">Transmembrane</keyword>
<evidence type="ECO:0000256" key="6">
    <source>
        <dbReference type="ARBA" id="ARBA00022989"/>
    </source>
</evidence>
<evidence type="ECO:0000256" key="5">
    <source>
        <dbReference type="ARBA" id="ARBA00022692"/>
    </source>
</evidence>
<evidence type="ECO:0000256" key="1">
    <source>
        <dbReference type="ARBA" id="ARBA00004141"/>
    </source>
</evidence>
<comment type="caution">
    <text evidence="13">The sequence shown here is derived from an EMBL/GenBank/DDBJ whole genome shotgun (WGS) entry which is preliminary data.</text>
</comment>
<feature type="transmembrane region" description="Helical" evidence="11">
    <location>
        <begin position="6"/>
        <end position="23"/>
    </location>
</feature>
<comment type="similarity">
    <text evidence="2">Belongs to the monovalent cation:proton antiporter 2 (CPA2) transporter (TC 2.A.37) family.</text>
</comment>
<evidence type="ECO:0000313" key="13">
    <source>
        <dbReference type="EMBL" id="MCY6372100.1"/>
    </source>
</evidence>
<evidence type="ECO:0000256" key="2">
    <source>
        <dbReference type="ARBA" id="ARBA00005551"/>
    </source>
</evidence>
<feature type="domain" description="Cation/H+ exchanger transmembrane" evidence="12">
    <location>
        <begin position="17"/>
        <end position="385"/>
    </location>
</feature>
<comment type="subcellular location">
    <subcellularLocation>
        <location evidence="1">Membrane</location>
        <topology evidence="1">Multi-pass membrane protein</topology>
    </subcellularLocation>
</comment>
<keyword evidence="9 11" id="KW-0472">Membrane</keyword>
<keyword evidence="3" id="KW-0813">Transport</keyword>
<dbReference type="InterPro" id="IPR006153">
    <property type="entry name" value="Cation/H_exchanger_TM"/>
</dbReference>